<evidence type="ECO:0000313" key="1">
    <source>
        <dbReference type="EMBL" id="JAH25684.1"/>
    </source>
</evidence>
<dbReference type="AlphaFoldDB" id="A0A0E9R997"/>
<dbReference type="EMBL" id="GBXM01082893">
    <property type="protein sequence ID" value="JAH25684.1"/>
    <property type="molecule type" value="Transcribed_RNA"/>
</dbReference>
<proteinExistence type="predicted"/>
<accession>A0A0E9R997</accession>
<sequence length="58" mass="6368">MNSDILCMHIVASEPSTTRIESALKIRLTTEYPGLSNISQTLRRMFPSGCLSNLVASL</sequence>
<organism evidence="1">
    <name type="scientific">Anguilla anguilla</name>
    <name type="common">European freshwater eel</name>
    <name type="synonym">Muraena anguilla</name>
    <dbReference type="NCBI Taxonomy" id="7936"/>
    <lineage>
        <taxon>Eukaryota</taxon>
        <taxon>Metazoa</taxon>
        <taxon>Chordata</taxon>
        <taxon>Craniata</taxon>
        <taxon>Vertebrata</taxon>
        <taxon>Euteleostomi</taxon>
        <taxon>Actinopterygii</taxon>
        <taxon>Neopterygii</taxon>
        <taxon>Teleostei</taxon>
        <taxon>Anguilliformes</taxon>
        <taxon>Anguillidae</taxon>
        <taxon>Anguilla</taxon>
    </lineage>
</organism>
<reference evidence="1" key="2">
    <citation type="journal article" date="2015" name="Fish Shellfish Immunol.">
        <title>Early steps in the European eel (Anguilla anguilla)-Vibrio vulnificus interaction in the gills: Role of the RtxA13 toxin.</title>
        <authorList>
            <person name="Callol A."/>
            <person name="Pajuelo D."/>
            <person name="Ebbesson L."/>
            <person name="Teles M."/>
            <person name="MacKenzie S."/>
            <person name="Amaro C."/>
        </authorList>
    </citation>
    <scope>NUCLEOTIDE SEQUENCE</scope>
</reference>
<name>A0A0E9R997_ANGAN</name>
<protein>
    <submittedName>
        <fullName evidence="1">Uncharacterized protein</fullName>
    </submittedName>
</protein>
<reference evidence="1" key="1">
    <citation type="submission" date="2014-11" db="EMBL/GenBank/DDBJ databases">
        <authorList>
            <person name="Amaro Gonzalez C."/>
        </authorList>
    </citation>
    <scope>NUCLEOTIDE SEQUENCE</scope>
</reference>